<gene>
    <name evidence="1" type="ORF">BLA29_010873</name>
</gene>
<comment type="caution">
    <text evidence="1">The sequence shown here is derived from an EMBL/GenBank/DDBJ whole genome shotgun (WGS) entry which is preliminary data.</text>
</comment>
<keyword evidence="2" id="KW-1185">Reference proteome</keyword>
<accession>A0A1Y3BNG1</accession>
<evidence type="ECO:0000313" key="1">
    <source>
        <dbReference type="EMBL" id="OTF82322.1"/>
    </source>
</evidence>
<sequence>MNLIYLSYRNGHLIELNDDDEPFLEFESLIKHLDTFGSISSITFDNHNNHYYSTHFVRLNQICMTRIQQDKNSRTNNNNQVNSMNMAIPMLKNLFRENPYRTNCIQSQRPYSSLIDFRGKIYAIVIGFDSPIGGYIDHIQLNRSNRTFEFKQIETTK</sequence>
<name>A0A1Y3BNG1_EURMA</name>
<dbReference type="AlphaFoldDB" id="A0A1Y3BNG1"/>
<reference evidence="1 2" key="1">
    <citation type="submission" date="2017-03" db="EMBL/GenBank/DDBJ databases">
        <title>Genome Survey of Euroglyphus maynei.</title>
        <authorList>
            <person name="Arlian L.G."/>
            <person name="Morgan M.S."/>
            <person name="Rider S.D."/>
        </authorList>
    </citation>
    <scope>NUCLEOTIDE SEQUENCE [LARGE SCALE GENOMIC DNA]</scope>
    <source>
        <strain evidence="1">Arlian Lab</strain>
        <tissue evidence="1">Whole body</tissue>
    </source>
</reference>
<dbReference type="EMBL" id="MUJZ01009024">
    <property type="protein sequence ID" value="OTF82322.1"/>
    <property type="molecule type" value="Genomic_DNA"/>
</dbReference>
<evidence type="ECO:0000313" key="2">
    <source>
        <dbReference type="Proteomes" id="UP000194236"/>
    </source>
</evidence>
<protein>
    <submittedName>
        <fullName evidence="1">Uncharacterized protein</fullName>
    </submittedName>
</protein>
<dbReference type="OrthoDB" id="6516913at2759"/>
<organism evidence="1 2">
    <name type="scientific">Euroglyphus maynei</name>
    <name type="common">Mayne's house dust mite</name>
    <dbReference type="NCBI Taxonomy" id="6958"/>
    <lineage>
        <taxon>Eukaryota</taxon>
        <taxon>Metazoa</taxon>
        <taxon>Ecdysozoa</taxon>
        <taxon>Arthropoda</taxon>
        <taxon>Chelicerata</taxon>
        <taxon>Arachnida</taxon>
        <taxon>Acari</taxon>
        <taxon>Acariformes</taxon>
        <taxon>Sarcoptiformes</taxon>
        <taxon>Astigmata</taxon>
        <taxon>Psoroptidia</taxon>
        <taxon>Analgoidea</taxon>
        <taxon>Pyroglyphidae</taxon>
        <taxon>Pyroglyphinae</taxon>
        <taxon>Euroglyphus</taxon>
    </lineage>
</organism>
<dbReference type="Proteomes" id="UP000194236">
    <property type="component" value="Unassembled WGS sequence"/>
</dbReference>
<proteinExistence type="predicted"/>